<keyword evidence="2 5" id="KW-0812">Transmembrane</keyword>
<dbReference type="InterPro" id="IPR050382">
    <property type="entry name" value="MFS_Na/Anion_cotransporter"/>
</dbReference>
<accession>A0A8X6HC95</accession>
<keyword evidence="4 5" id="KW-0472">Membrane</keyword>
<evidence type="ECO:0000313" key="7">
    <source>
        <dbReference type="Proteomes" id="UP000887116"/>
    </source>
</evidence>
<dbReference type="GO" id="GO:0022857">
    <property type="term" value="F:transmembrane transporter activity"/>
    <property type="evidence" value="ECO:0007669"/>
    <property type="project" value="InterPro"/>
</dbReference>
<sequence length="139" mass="14553">ALGFCLCMVGILSAGCDTVINVLCFSLSLLSSGIALAGIMIAVGDMSPMFSGTLMGIASTVASLSTVIIPLITGYLTTHETLAEWHVVFWISLGIVGSSGAVYVLFGSAEVQSWNFIEGGNSIKTTNKTEKQNDKNLEL</sequence>
<gene>
    <name evidence="6" type="primary">Picot_37</name>
    <name evidence="6" type="ORF">TNCT_100961</name>
</gene>
<dbReference type="PANTHER" id="PTHR11662:SF399">
    <property type="entry name" value="FI19708P1-RELATED"/>
    <property type="match status" value="1"/>
</dbReference>
<comment type="subcellular location">
    <subcellularLocation>
        <location evidence="1">Membrane</location>
        <topology evidence="1">Multi-pass membrane protein</topology>
    </subcellularLocation>
</comment>
<evidence type="ECO:0000256" key="1">
    <source>
        <dbReference type="ARBA" id="ARBA00004141"/>
    </source>
</evidence>
<dbReference type="EMBL" id="BMAO01028004">
    <property type="protein sequence ID" value="GFR21256.1"/>
    <property type="molecule type" value="Genomic_DNA"/>
</dbReference>
<dbReference type="OrthoDB" id="2985014at2759"/>
<name>A0A8X6HC95_TRICU</name>
<keyword evidence="7" id="KW-1185">Reference proteome</keyword>
<dbReference type="GO" id="GO:0006820">
    <property type="term" value="P:monoatomic anion transport"/>
    <property type="evidence" value="ECO:0007669"/>
    <property type="project" value="TreeGrafter"/>
</dbReference>
<proteinExistence type="predicted"/>
<dbReference type="InterPro" id="IPR036259">
    <property type="entry name" value="MFS_trans_sf"/>
</dbReference>
<feature type="non-terminal residue" evidence="6">
    <location>
        <position position="1"/>
    </location>
</feature>
<evidence type="ECO:0000256" key="2">
    <source>
        <dbReference type="ARBA" id="ARBA00022692"/>
    </source>
</evidence>
<reference evidence="6" key="1">
    <citation type="submission" date="2020-07" db="EMBL/GenBank/DDBJ databases">
        <title>Multicomponent nature underlies the extraordinary mechanical properties of spider dragline silk.</title>
        <authorList>
            <person name="Kono N."/>
            <person name="Nakamura H."/>
            <person name="Mori M."/>
            <person name="Yoshida Y."/>
            <person name="Ohtoshi R."/>
            <person name="Malay A.D."/>
            <person name="Moran D.A.P."/>
            <person name="Tomita M."/>
            <person name="Numata K."/>
            <person name="Arakawa K."/>
        </authorList>
    </citation>
    <scope>NUCLEOTIDE SEQUENCE</scope>
</reference>
<dbReference type="Proteomes" id="UP000887116">
    <property type="component" value="Unassembled WGS sequence"/>
</dbReference>
<feature type="transmembrane region" description="Helical" evidence="5">
    <location>
        <begin position="87"/>
        <end position="106"/>
    </location>
</feature>
<dbReference type="Pfam" id="PF07690">
    <property type="entry name" value="MFS_1"/>
    <property type="match status" value="1"/>
</dbReference>
<feature type="transmembrane region" description="Helical" evidence="5">
    <location>
        <begin position="26"/>
        <end position="43"/>
    </location>
</feature>
<keyword evidence="3 5" id="KW-1133">Transmembrane helix</keyword>
<evidence type="ECO:0000256" key="5">
    <source>
        <dbReference type="SAM" id="Phobius"/>
    </source>
</evidence>
<dbReference type="Gene3D" id="1.20.1250.20">
    <property type="entry name" value="MFS general substrate transporter like domains"/>
    <property type="match status" value="1"/>
</dbReference>
<dbReference type="InterPro" id="IPR011701">
    <property type="entry name" value="MFS"/>
</dbReference>
<dbReference type="GO" id="GO:0016020">
    <property type="term" value="C:membrane"/>
    <property type="evidence" value="ECO:0007669"/>
    <property type="project" value="UniProtKB-SubCell"/>
</dbReference>
<dbReference type="AlphaFoldDB" id="A0A8X6HC95"/>
<dbReference type="SUPFAM" id="SSF103473">
    <property type="entry name" value="MFS general substrate transporter"/>
    <property type="match status" value="1"/>
</dbReference>
<dbReference type="PANTHER" id="PTHR11662">
    <property type="entry name" value="SOLUTE CARRIER FAMILY 17"/>
    <property type="match status" value="1"/>
</dbReference>
<evidence type="ECO:0000256" key="4">
    <source>
        <dbReference type="ARBA" id="ARBA00023136"/>
    </source>
</evidence>
<protein>
    <submittedName>
        <fullName evidence="6">Inorganic phosphate cotransporter</fullName>
    </submittedName>
</protein>
<evidence type="ECO:0000256" key="3">
    <source>
        <dbReference type="ARBA" id="ARBA00022989"/>
    </source>
</evidence>
<feature type="transmembrane region" description="Helical" evidence="5">
    <location>
        <begin position="55"/>
        <end position="75"/>
    </location>
</feature>
<evidence type="ECO:0000313" key="6">
    <source>
        <dbReference type="EMBL" id="GFR21256.1"/>
    </source>
</evidence>
<organism evidence="6 7">
    <name type="scientific">Trichonephila clavata</name>
    <name type="common">Joro spider</name>
    <name type="synonym">Nephila clavata</name>
    <dbReference type="NCBI Taxonomy" id="2740835"/>
    <lineage>
        <taxon>Eukaryota</taxon>
        <taxon>Metazoa</taxon>
        <taxon>Ecdysozoa</taxon>
        <taxon>Arthropoda</taxon>
        <taxon>Chelicerata</taxon>
        <taxon>Arachnida</taxon>
        <taxon>Araneae</taxon>
        <taxon>Araneomorphae</taxon>
        <taxon>Entelegynae</taxon>
        <taxon>Araneoidea</taxon>
        <taxon>Nephilidae</taxon>
        <taxon>Trichonephila</taxon>
    </lineage>
</organism>
<comment type="caution">
    <text evidence="6">The sequence shown here is derived from an EMBL/GenBank/DDBJ whole genome shotgun (WGS) entry which is preliminary data.</text>
</comment>